<evidence type="ECO:0000313" key="2">
    <source>
        <dbReference type="Proteomes" id="UP000821837"/>
    </source>
</evidence>
<dbReference type="VEuPathDB" id="VectorBase:RSAN_029038"/>
<reference evidence="1" key="1">
    <citation type="journal article" date="2020" name="Cell">
        <title>Large-Scale Comparative Analyses of Tick Genomes Elucidate Their Genetic Diversity and Vector Capacities.</title>
        <authorList>
            <consortium name="Tick Genome and Microbiome Consortium (TIGMIC)"/>
            <person name="Jia N."/>
            <person name="Wang J."/>
            <person name="Shi W."/>
            <person name="Du L."/>
            <person name="Sun Y."/>
            <person name="Zhan W."/>
            <person name="Jiang J.F."/>
            <person name="Wang Q."/>
            <person name="Zhang B."/>
            <person name="Ji P."/>
            <person name="Bell-Sakyi L."/>
            <person name="Cui X.M."/>
            <person name="Yuan T.T."/>
            <person name="Jiang B.G."/>
            <person name="Yang W.F."/>
            <person name="Lam T.T."/>
            <person name="Chang Q.C."/>
            <person name="Ding S.J."/>
            <person name="Wang X.J."/>
            <person name="Zhu J.G."/>
            <person name="Ruan X.D."/>
            <person name="Zhao L."/>
            <person name="Wei J.T."/>
            <person name="Ye R.Z."/>
            <person name="Que T.C."/>
            <person name="Du C.H."/>
            <person name="Zhou Y.H."/>
            <person name="Cheng J.X."/>
            <person name="Dai P.F."/>
            <person name="Guo W.B."/>
            <person name="Han X.H."/>
            <person name="Huang E.J."/>
            <person name="Li L.F."/>
            <person name="Wei W."/>
            <person name="Gao Y.C."/>
            <person name="Liu J.Z."/>
            <person name="Shao H.Z."/>
            <person name="Wang X."/>
            <person name="Wang C.C."/>
            <person name="Yang T.C."/>
            <person name="Huo Q.B."/>
            <person name="Li W."/>
            <person name="Chen H.Y."/>
            <person name="Chen S.E."/>
            <person name="Zhou L.G."/>
            <person name="Ni X.B."/>
            <person name="Tian J.H."/>
            <person name="Sheng Y."/>
            <person name="Liu T."/>
            <person name="Pan Y.S."/>
            <person name="Xia L.Y."/>
            <person name="Li J."/>
            <person name="Zhao F."/>
            <person name="Cao W.C."/>
        </authorList>
    </citation>
    <scope>NUCLEOTIDE SEQUENCE</scope>
    <source>
        <strain evidence="1">Rsan-2018</strain>
    </source>
</reference>
<name>A0A9D4Q793_RHISA</name>
<dbReference type="AlphaFoldDB" id="A0A9D4Q793"/>
<reference evidence="1" key="2">
    <citation type="submission" date="2021-09" db="EMBL/GenBank/DDBJ databases">
        <authorList>
            <person name="Jia N."/>
            <person name="Wang J."/>
            <person name="Shi W."/>
            <person name="Du L."/>
            <person name="Sun Y."/>
            <person name="Zhan W."/>
            <person name="Jiang J."/>
            <person name="Wang Q."/>
            <person name="Zhang B."/>
            <person name="Ji P."/>
            <person name="Sakyi L.B."/>
            <person name="Cui X."/>
            <person name="Yuan T."/>
            <person name="Jiang B."/>
            <person name="Yang W."/>
            <person name="Lam T.T.-Y."/>
            <person name="Chang Q."/>
            <person name="Ding S."/>
            <person name="Wang X."/>
            <person name="Zhu J."/>
            <person name="Ruan X."/>
            <person name="Zhao L."/>
            <person name="Wei J."/>
            <person name="Que T."/>
            <person name="Du C."/>
            <person name="Cheng J."/>
            <person name="Dai P."/>
            <person name="Han X."/>
            <person name="Huang E."/>
            <person name="Gao Y."/>
            <person name="Liu J."/>
            <person name="Shao H."/>
            <person name="Ye R."/>
            <person name="Li L."/>
            <person name="Wei W."/>
            <person name="Wang X."/>
            <person name="Wang C."/>
            <person name="Huo Q."/>
            <person name="Li W."/>
            <person name="Guo W."/>
            <person name="Chen H."/>
            <person name="Chen S."/>
            <person name="Zhou L."/>
            <person name="Zhou L."/>
            <person name="Ni X."/>
            <person name="Tian J."/>
            <person name="Zhou Y."/>
            <person name="Sheng Y."/>
            <person name="Liu T."/>
            <person name="Pan Y."/>
            <person name="Xia L."/>
            <person name="Li J."/>
            <person name="Zhao F."/>
            <person name="Cao W."/>
        </authorList>
    </citation>
    <scope>NUCLEOTIDE SEQUENCE</scope>
    <source>
        <strain evidence="1">Rsan-2018</strain>
        <tissue evidence="1">Larvae</tissue>
    </source>
</reference>
<sequence length="190" mass="21594">MGRQYNRDVVKSSEVNSVTIGSDISALRELIRAVIKEELQKMQMTAPPVGQLSVAEIIRVEVRHAVHAPQHYEVPHQRQCVEMSYAEAVRPPPPCSTPGVVHPAQKMEDGFSRHNPPLIAEATPRESDLWRTPDRRPLRLHCGEPGHIYRACPYRRVGLRGFSPNAPRPRPGERPLEIENFISNRRNVEH</sequence>
<comment type="caution">
    <text evidence="1">The sequence shown here is derived from an EMBL/GenBank/DDBJ whole genome shotgun (WGS) entry which is preliminary data.</text>
</comment>
<protein>
    <recommendedName>
        <fullName evidence="3">CCHC-type domain-containing protein</fullName>
    </recommendedName>
</protein>
<dbReference type="Proteomes" id="UP000821837">
    <property type="component" value="Unassembled WGS sequence"/>
</dbReference>
<dbReference type="EMBL" id="JABSTV010001248">
    <property type="protein sequence ID" value="KAH7967977.1"/>
    <property type="molecule type" value="Genomic_DNA"/>
</dbReference>
<keyword evidence="2" id="KW-1185">Reference proteome</keyword>
<organism evidence="1 2">
    <name type="scientific">Rhipicephalus sanguineus</name>
    <name type="common">Brown dog tick</name>
    <name type="synonym">Ixodes sanguineus</name>
    <dbReference type="NCBI Taxonomy" id="34632"/>
    <lineage>
        <taxon>Eukaryota</taxon>
        <taxon>Metazoa</taxon>
        <taxon>Ecdysozoa</taxon>
        <taxon>Arthropoda</taxon>
        <taxon>Chelicerata</taxon>
        <taxon>Arachnida</taxon>
        <taxon>Acari</taxon>
        <taxon>Parasitiformes</taxon>
        <taxon>Ixodida</taxon>
        <taxon>Ixodoidea</taxon>
        <taxon>Ixodidae</taxon>
        <taxon>Rhipicephalinae</taxon>
        <taxon>Rhipicephalus</taxon>
        <taxon>Rhipicephalus</taxon>
    </lineage>
</organism>
<accession>A0A9D4Q793</accession>
<proteinExistence type="predicted"/>
<evidence type="ECO:0008006" key="3">
    <source>
        <dbReference type="Google" id="ProtNLM"/>
    </source>
</evidence>
<evidence type="ECO:0000313" key="1">
    <source>
        <dbReference type="EMBL" id="KAH7967977.1"/>
    </source>
</evidence>
<gene>
    <name evidence="1" type="ORF">HPB52_004514</name>
</gene>